<dbReference type="InterPro" id="IPR005079">
    <property type="entry name" value="Peptidase_C45_hydrolase"/>
</dbReference>
<protein>
    <recommendedName>
        <fullName evidence="1">Peptidase C45 hydrolase domain-containing protein</fullName>
    </recommendedName>
</protein>
<reference evidence="2 3" key="1">
    <citation type="submission" date="2018-09" db="EMBL/GenBank/DDBJ databases">
        <title>Nesterenkonia natronophila sp. nov., an alkaliphilic actinobacteriume isolated from a soda lake, and emended description of the genus Nesterenkonia.</title>
        <authorList>
            <person name="Menes R.J."/>
            <person name="Iriarte A."/>
        </authorList>
    </citation>
    <scope>NUCLEOTIDE SEQUENCE [LARGE SCALE GENOMIC DNA]</scope>
    <source>
        <strain evidence="2 3">M8</strain>
    </source>
</reference>
<dbReference type="EMBL" id="QYZP01000001">
    <property type="protein sequence ID" value="RJN32381.1"/>
    <property type="molecule type" value="Genomic_DNA"/>
</dbReference>
<dbReference type="Gene3D" id="3.60.60.10">
    <property type="entry name" value="Penicillin V Acylase, Chain A"/>
    <property type="match status" value="1"/>
</dbReference>
<dbReference type="PANTHER" id="PTHR34180">
    <property type="entry name" value="PEPTIDASE C45"/>
    <property type="match status" value="1"/>
</dbReference>
<dbReference type="InterPro" id="IPR047801">
    <property type="entry name" value="Peptidase_C45"/>
</dbReference>
<dbReference type="InterPro" id="IPR047794">
    <property type="entry name" value="C45_proenzyme-like"/>
</dbReference>
<dbReference type="Pfam" id="PF03417">
    <property type="entry name" value="AAT"/>
    <property type="match status" value="1"/>
</dbReference>
<sequence length="355" mass="37879">MTASARAHLEIEGSSHIALGAARGRLLDQSLPLAFAGYSELFETLGITSGDVQRAGESSLEAVSAFNPGYAEQIQSLAATVGMAEWQVSALNARTEILSGAGVLGARECSTVAAPLRQGWGSAQTWDWHDELSEYWHTQTVRGPGLEHVGVTEQGILAKIGLNEAGLGVHLNILAHRQDAVGGVPVHILCAAVLSECRSVEEAQQLLGSAEISSSSVLTLVESGRTVMCELSPAGVFIVEQSEGPLLHTNHFLRPEPAEGERSEAYNPDSIERMELLKTRAEAPTNLHELSDVVGMLRSGPGDAQLCCLPEPGLSLGHRWRTLATVALDPSRRTAEILDGMPTEAEEKEWLSLTV</sequence>
<comment type="caution">
    <text evidence="2">The sequence shown here is derived from an EMBL/GenBank/DDBJ whole genome shotgun (WGS) entry which is preliminary data.</text>
</comment>
<keyword evidence="3" id="KW-1185">Reference proteome</keyword>
<proteinExistence type="predicted"/>
<dbReference type="OrthoDB" id="8109453at2"/>
<dbReference type="Proteomes" id="UP000266615">
    <property type="component" value="Unassembled WGS sequence"/>
</dbReference>
<evidence type="ECO:0000313" key="3">
    <source>
        <dbReference type="Proteomes" id="UP000266615"/>
    </source>
</evidence>
<dbReference type="RefSeq" id="WP_119901427.1">
    <property type="nucleotide sequence ID" value="NZ_QYZP01000001.1"/>
</dbReference>
<dbReference type="NCBIfam" id="NF040521">
    <property type="entry name" value="C45_proenzyme"/>
    <property type="match status" value="1"/>
</dbReference>
<dbReference type="PANTHER" id="PTHR34180:SF1">
    <property type="entry name" value="BETA-ALANYL-DOPAMINE_CARCININE HYDROLASE"/>
    <property type="match status" value="1"/>
</dbReference>
<name>A0A3A4F3Q6_9MICC</name>
<evidence type="ECO:0000259" key="1">
    <source>
        <dbReference type="Pfam" id="PF03417"/>
    </source>
</evidence>
<organism evidence="2 3">
    <name type="scientific">Nesterenkonia natronophila</name>
    <dbReference type="NCBI Taxonomy" id="2174932"/>
    <lineage>
        <taxon>Bacteria</taxon>
        <taxon>Bacillati</taxon>
        <taxon>Actinomycetota</taxon>
        <taxon>Actinomycetes</taxon>
        <taxon>Micrococcales</taxon>
        <taxon>Micrococcaceae</taxon>
        <taxon>Nesterenkonia</taxon>
    </lineage>
</organism>
<gene>
    <name evidence="2" type="ORF">D3250_00525</name>
</gene>
<evidence type="ECO:0000313" key="2">
    <source>
        <dbReference type="EMBL" id="RJN32381.1"/>
    </source>
</evidence>
<feature type="domain" description="Peptidase C45 hydrolase" evidence="1">
    <location>
        <begin position="123"/>
        <end position="337"/>
    </location>
</feature>
<accession>A0A3A4F3Q6</accession>
<dbReference type="AlphaFoldDB" id="A0A3A4F3Q6"/>